<reference evidence="11 12" key="1">
    <citation type="submission" date="2023-08" db="EMBL/GenBank/DDBJ databases">
        <title>Black Yeasts Isolated from many extreme environments.</title>
        <authorList>
            <person name="Coleine C."/>
            <person name="Stajich J.E."/>
            <person name="Selbmann L."/>
        </authorList>
    </citation>
    <scope>NUCLEOTIDE SEQUENCE [LARGE SCALE GENOMIC DNA]</scope>
    <source>
        <strain evidence="11 12">CCFEE 5792</strain>
    </source>
</reference>
<dbReference type="Gene3D" id="1.10.287.130">
    <property type="match status" value="1"/>
</dbReference>
<feature type="domain" description="Histidine kinase" evidence="8">
    <location>
        <begin position="1166"/>
        <end position="1394"/>
    </location>
</feature>
<dbReference type="InterPro" id="IPR036097">
    <property type="entry name" value="HisK_dim/P_sf"/>
</dbReference>
<dbReference type="SUPFAM" id="SSF55785">
    <property type="entry name" value="PYP-like sensor domain (PAS domain)"/>
    <property type="match status" value="2"/>
</dbReference>
<dbReference type="InterPro" id="IPR011006">
    <property type="entry name" value="CheY-like_superfamily"/>
</dbReference>
<feature type="compositionally biased region" description="Polar residues" evidence="7">
    <location>
        <begin position="84"/>
        <end position="97"/>
    </location>
</feature>
<sequence>MKSSKSNRLGLSSRGHSSRSNENQTSSSASVKRAKEEGGSENRPAATTQTPSAHLVHSQVTNVLSREPAVMDAMKRKMSIALAQKQQMKSSNNTSPADTAKADDGGEPLLPLSQTESSSDESINTGTMSTGSSRTIRASFDMTPGTVRTPSYPFPRMNLRLDRGLSQRSGPSHRPFTLLSPTNEPLNSDPRAVAPLSRTQTASDASTPVGQTPMSQFYPDDPNFPAPDLYDLILMLNAEPGLDMWWVNVTEILSEAYGADRASLAIPGDITDLENVPWGQKATYSIYGSDSNPSQFDSLSASELEYRSVSGQSEASRGIGEVTTTQSRRPPLLSRHSIAGPFPDAQIRGARQRPAGPVRAYSTSPKEQDDISSTAPPVMPRLTKQSPTPRSLSTTESEPFPFDVTYNSSGSASSTLRCHVHRTIQPLEVEADALLVRTTVSSLFGKRKPVVMTRAYSEHAPRSQQYRSAPPTPLADPNEERKGSRREDPLASRSFQPIDEYEQPEPSPWSQSPSPSPAARPDPSESPFFVQPTASIDETAFEQNPPVYDYATSANQSLNAIGAEMSKTLVHIPLIQPLLSRGAITSNLRFPIAILSFSSTLNPYPRSLRHSLEALLPHLASSYSLAQQYSIIHDRVRGNPNTRHGGAFGLGGTFSDEGSELELVAELSGQIAQDKDKARVFSYQGNISPGPLKESPSSSVASTPLVEHFGFSTGHPATPGKSGLEMVDSYFSARRLKAGNQYPLTPGGRVIKEENENTKRPQDKSTSNMKATKKGTATGKAPAEPQSPLTGRTASSASESEISDQLWTGSSASRRFPQHRESLPRDDSERPLPELISSLMLNAIPLQLFLAKPGSGDLVWTNRKFDAFRSQGDGRVRDPWKNVHSADRSGLVRLWNDAIKSGSQFTHYIRVKRFNSDSDFRWFVFRASTLLSHNGRLLYWIGSFLDVHEQYIKNLEASEREATMARDNKIRALADAIPQVLFEAVEGDGIVAVNQQWHAFSGQTLEDARGLGFAKHVHRDDLHKCGVLSPNDVATITRSLSPNTSSSSDSNRTMAPSMPTHMTLFAPDQVLLDRMIKQDSVAVEKDENGRLSYLTEIRLRSKRGEYRWFLVRLVRVETGLLETSGRASWYGTCTDIETRKTLERELNEANQKVHSEMESKTKFFANMSHEIRTPLNGILGSMPWLVESTLDHDQRRTVDTIQNSANNLRELVDNILDVTKVEAGKMALVPKWFQVRTLCEEVIDTVSSRAIERGLELNYLLEPNVPATVKGDPFRVRQVLLNLLGNSVKFTEQGEVYMRCFIPEVPATNAAENAEASNYIAFEVVDTGRGFNTNDFERLFKQFGQIGGGTNHEAGSGLGLFLSKQLVELHGGDLTVESKAGEGSTFSFYIRVEMASTSEVTSPTPTSKTGQARQNPAPGTSPRSRSDSRTNTLASPRLGMHSESIIQTPGLSRYVPAVSPEHHSSAFSSPPTLSPPVVSPPVLPSESSSMSVRSNSINTVGQSSISSLIPTPDSLPIRTSTLLLSERQILADKSMSSSPGIRRSQSDTQSIAITADMAHPPTYSIMIICPAAYARFAIKQHIEQVVPYQIAANVTTRPDIGSFLELINGPEPPTFTHIVLDLPATSDIMLFMRQMVNYTAAVIPALVVVTDHYQKRDILEDFTTLTTSGRKAFLIHKPVKPSVFAMIFDPAQLRNLSKDRAREVAQSSSDDFKQIAKLVKDTIGDQNNRVLLVEDSDVNRMVIQRYLKKVSLANDSAKNGQECVDMVQKGGHGYYSLIICDIQMPVKNGYQACNEIRAWEKLHGYTPCPIMALTANAMPEERMAASNAGFTDYLTKPVDFNVLGTMMMTLLDPRVPHVFLRDRPPES</sequence>
<dbReference type="SUPFAM" id="SSF55874">
    <property type="entry name" value="ATPase domain of HSP90 chaperone/DNA topoisomerase II/histidine kinase"/>
    <property type="match status" value="1"/>
</dbReference>
<feature type="region of interest" description="Disordered" evidence="7">
    <location>
        <begin position="739"/>
        <end position="830"/>
    </location>
</feature>
<evidence type="ECO:0000256" key="1">
    <source>
        <dbReference type="ARBA" id="ARBA00000085"/>
    </source>
</evidence>
<dbReference type="Gene3D" id="3.40.50.2300">
    <property type="match status" value="1"/>
</dbReference>
<dbReference type="InterPro" id="IPR001789">
    <property type="entry name" value="Sig_transdc_resp-reg_receiver"/>
</dbReference>
<feature type="region of interest" description="Disordered" evidence="7">
    <location>
        <begin position="1397"/>
        <end position="1490"/>
    </location>
</feature>
<feature type="compositionally biased region" description="Polar residues" evidence="7">
    <location>
        <begin position="787"/>
        <end position="813"/>
    </location>
</feature>
<dbReference type="InterPro" id="IPR036890">
    <property type="entry name" value="HATPase_C_sf"/>
</dbReference>
<dbReference type="InterPro" id="IPR000700">
    <property type="entry name" value="PAS-assoc_C"/>
</dbReference>
<feature type="compositionally biased region" description="Polar residues" evidence="7">
    <location>
        <begin position="361"/>
        <end position="375"/>
    </location>
</feature>
<dbReference type="Gene3D" id="3.30.450.20">
    <property type="entry name" value="PAS domain"/>
    <property type="match status" value="2"/>
</dbReference>
<dbReference type="GO" id="GO:0005886">
    <property type="term" value="C:plasma membrane"/>
    <property type="evidence" value="ECO:0007669"/>
    <property type="project" value="TreeGrafter"/>
</dbReference>
<evidence type="ECO:0000256" key="5">
    <source>
        <dbReference type="ARBA" id="ARBA00022777"/>
    </source>
</evidence>
<protein>
    <recommendedName>
        <fullName evidence="2">histidine kinase</fullName>
        <ecNumber evidence="2">2.7.13.3</ecNumber>
    </recommendedName>
</protein>
<dbReference type="CDD" id="cd16922">
    <property type="entry name" value="HATPase_EvgS-ArcB-TorS-like"/>
    <property type="match status" value="1"/>
</dbReference>
<keyword evidence="3 6" id="KW-0597">Phosphoprotein</keyword>
<name>A0AAV9NUI1_9EURO</name>
<dbReference type="Pfam" id="PF00512">
    <property type="entry name" value="HisKA"/>
    <property type="match status" value="1"/>
</dbReference>
<dbReference type="Gene3D" id="3.30.565.10">
    <property type="entry name" value="Histidine kinase-like ATPase, C-terminal domain"/>
    <property type="match status" value="1"/>
</dbReference>
<evidence type="ECO:0000256" key="4">
    <source>
        <dbReference type="ARBA" id="ARBA00022679"/>
    </source>
</evidence>
<feature type="compositionally biased region" description="Polar residues" evidence="7">
    <location>
        <begin position="383"/>
        <end position="397"/>
    </location>
</feature>
<feature type="domain" description="PAC" evidence="10">
    <location>
        <begin position="1093"/>
        <end position="1148"/>
    </location>
</feature>
<dbReference type="EMBL" id="JAVRRD010000001">
    <property type="protein sequence ID" value="KAK5064762.1"/>
    <property type="molecule type" value="Genomic_DNA"/>
</dbReference>
<gene>
    <name evidence="11" type="ORF">LTR84_000596</name>
</gene>
<feature type="compositionally biased region" description="Polar residues" evidence="7">
    <location>
        <begin position="112"/>
        <end position="136"/>
    </location>
</feature>
<feature type="compositionally biased region" description="Low complexity" evidence="7">
    <location>
        <begin position="1"/>
        <end position="30"/>
    </location>
</feature>
<dbReference type="PANTHER" id="PTHR43047">
    <property type="entry name" value="TWO-COMPONENT HISTIDINE PROTEIN KINASE"/>
    <property type="match status" value="1"/>
</dbReference>
<dbReference type="CDD" id="cd00082">
    <property type="entry name" value="HisKA"/>
    <property type="match status" value="1"/>
</dbReference>
<evidence type="ECO:0000256" key="7">
    <source>
        <dbReference type="SAM" id="MobiDB-lite"/>
    </source>
</evidence>
<keyword evidence="5" id="KW-0418">Kinase</keyword>
<dbReference type="PROSITE" id="PS50110">
    <property type="entry name" value="RESPONSE_REGULATORY"/>
    <property type="match status" value="1"/>
</dbReference>
<feature type="region of interest" description="Disordered" evidence="7">
    <location>
        <begin position="456"/>
        <end position="530"/>
    </location>
</feature>
<dbReference type="SMART" id="SM00387">
    <property type="entry name" value="HATPase_c"/>
    <property type="match status" value="1"/>
</dbReference>
<evidence type="ECO:0000259" key="9">
    <source>
        <dbReference type="PROSITE" id="PS50110"/>
    </source>
</evidence>
<dbReference type="RefSeq" id="XP_064712086.1">
    <property type="nucleotide sequence ID" value="XM_064844226.1"/>
</dbReference>
<dbReference type="FunFam" id="3.30.565.10:FF:000010">
    <property type="entry name" value="Sensor histidine kinase RcsC"/>
    <property type="match status" value="1"/>
</dbReference>
<feature type="domain" description="Response regulatory" evidence="9">
    <location>
        <begin position="1729"/>
        <end position="1851"/>
    </location>
</feature>
<dbReference type="GO" id="GO:0009927">
    <property type="term" value="F:histidine phosphotransfer kinase activity"/>
    <property type="evidence" value="ECO:0007669"/>
    <property type="project" value="TreeGrafter"/>
</dbReference>
<accession>A0AAV9NUI1</accession>
<evidence type="ECO:0000313" key="11">
    <source>
        <dbReference type="EMBL" id="KAK5064762.1"/>
    </source>
</evidence>
<dbReference type="CDD" id="cd17546">
    <property type="entry name" value="REC_hyHK_CKI1_RcsC-like"/>
    <property type="match status" value="1"/>
</dbReference>
<dbReference type="SMART" id="SM00388">
    <property type="entry name" value="HisKA"/>
    <property type="match status" value="1"/>
</dbReference>
<evidence type="ECO:0000313" key="12">
    <source>
        <dbReference type="Proteomes" id="UP001358417"/>
    </source>
</evidence>
<evidence type="ECO:0000256" key="3">
    <source>
        <dbReference type="ARBA" id="ARBA00022553"/>
    </source>
</evidence>
<comment type="catalytic activity">
    <reaction evidence="1">
        <text>ATP + protein L-histidine = ADP + protein N-phospho-L-histidine.</text>
        <dbReference type="EC" id="2.7.13.3"/>
    </reaction>
</comment>
<evidence type="ECO:0000259" key="10">
    <source>
        <dbReference type="PROSITE" id="PS50113"/>
    </source>
</evidence>
<feature type="compositionally biased region" description="Polar residues" evidence="7">
    <location>
        <begin position="45"/>
        <end position="64"/>
    </location>
</feature>
<feature type="region of interest" description="Disordered" evidence="7">
    <location>
        <begin position="1"/>
        <end position="211"/>
    </location>
</feature>
<dbReference type="GeneID" id="89968818"/>
<feature type="compositionally biased region" description="Pro residues" evidence="7">
    <location>
        <begin position="1472"/>
        <end position="1483"/>
    </location>
</feature>
<dbReference type="InterPro" id="IPR005467">
    <property type="entry name" value="His_kinase_dom"/>
</dbReference>
<evidence type="ECO:0000259" key="8">
    <source>
        <dbReference type="PROSITE" id="PS50109"/>
    </source>
</evidence>
<feature type="compositionally biased region" description="Low complexity" evidence="7">
    <location>
        <begin position="1397"/>
        <end position="1409"/>
    </location>
</feature>
<dbReference type="Pfam" id="PF02518">
    <property type="entry name" value="HATPase_c"/>
    <property type="match status" value="1"/>
</dbReference>
<dbReference type="InterPro" id="IPR003594">
    <property type="entry name" value="HATPase_dom"/>
</dbReference>
<feature type="compositionally biased region" description="Basic and acidic residues" evidence="7">
    <location>
        <begin position="750"/>
        <end position="763"/>
    </location>
</feature>
<dbReference type="SUPFAM" id="SSF47384">
    <property type="entry name" value="Homodimeric domain of signal transducing histidine kinase"/>
    <property type="match status" value="1"/>
</dbReference>
<feature type="compositionally biased region" description="Basic and acidic residues" evidence="7">
    <location>
        <begin position="818"/>
        <end position="830"/>
    </location>
</feature>
<feature type="modified residue" description="4-aspartylphosphate" evidence="6">
    <location>
        <position position="1781"/>
    </location>
</feature>
<feature type="compositionally biased region" description="Polar residues" evidence="7">
    <location>
        <begin position="1410"/>
        <end position="1434"/>
    </location>
</feature>
<dbReference type="PROSITE" id="PS50113">
    <property type="entry name" value="PAC"/>
    <property type="match status" value="1"/>
</dbReference>
<dbReference type="SUPFAM" id="SSF52172">
    <property type="entry name" value="CheY-like"/>
    <property type="match status" value="1"/>
</dbReference>
<dbReference type="PROSITE" id="PS50109">
    <property type="entry name" value="HIS_KIN"/>
    <property type="match status" value="1"/>
</dbReference>
<organism evidence="11 12">
    <name type="scientific">Exophiala bonariae</name>
    <dbReference type="NCBI Taxonomy" id="1690606"/>
    <lineage>
        <taxon>Eukaryota</taxon>
        <taxon>Fungi</taxon>
        <taxon>Dikarya</taxon>
        <taxon>Ascomycota</taxon>
        <taxon>Pezizomycotina</taxon>
        <taxon>Eurotiomycetes</taxon>
        <taxon>Chaetothyriomycetidae</taxon>
        <taxon>Chaetothyriales</taxon>
        <taxon>Herpotrichiellaceae</taxon>
        <taxon>Exophiala</taxon>
    </lineage>
</organism>
<keyword evidence="4" id="KW-0808">Transferase</keyword>
<dbReference type="Proteomes" id="UP001358417">
    <property type="component" value="Unassembled WGS sequence"/>
</dbReference>
<dbReference type="GO" id="GO:0000155">
    <property type="term" value="F:phosphorelay sensor kinase activity"/>
    <property type="evidence" value="ECO:0007669"/>
    <property type="project" value="InterPro"/>
</dbReference>
<feature type="compositionally biased region" description="Basic and acidic residues" evidence="7">
    <location>
        <begin position="478"/>
        <end position="490"/>
    </location>
</feature>
<dbReference type="SMART" id="SM00448">
    <property type="entry name" value="REC"/>
    <property type="match status" value="1"/>
</dbReference>
<evidence type="ECO:0000256" key="2">
    <source>
        <dbReference type="ARBA" id="ARBA00012438"/>
    </source>
</evidence>
<dbReference type="InterPro" id="IPR004358">
    <property type="entry name" value="Sig_transdc_His_kin-like_C"/>
</dbReference>
<comment type="caution">
    <text evidence="11">The sequence shown here is derived from an EMBL/GenBank/DDBJ whole genome shotgun (WGS) entry which is preliminary data.</text>
</comment>
<dbReference type="InterPro" id="IPR035965">
    <property type="entry name" value="PAS-like_dom_sf"/>
</dbReference>
<dbReference type="EC" id="2.7.13.3" evidence="2"/>
<keyword evidence="12" id="KW-1185">Reference proteome</keyword>
<feature type="region of interest" description="Disordered" evidence="7">
    <location>
        <begin position="309"/>
        <end position="401"/>
    </location>
</feature>
<dbReference type="Pfam" id="PF00072">
    <property type="entry name" value="Response_reg"/>
    <property type="match status" value="1"/>
</dbReference>
<dbReference type="PRINTS" id="PR00344">
    <property type="entry name" value="BCTRLSENSOR"/>
</dbReference>
<proteinExistence type="predicted"/>
<feature type="compositionally biased region" description="Polar residues" evidence="7">
    <location>
        <begin position="197"/>
        <end position="211"/>
    </location>
</feature>
<dbReference type="PANTHER" id="PTHR43047:SF74">
    <property type="entry name" value="HISTIDINE KINASE-RELATED"/>
    <property type="match status" value="1"/>
</dbReference>
<evidence type="ECO:0000256" key="6">
    <source>
        <dbReference type="PROSITE-ProRule" id="PRU00169"/>
    </source>
</evidence>
<dbReference type="InterPro" id="IPR003661">
    <property type="entry name" value="HisK_dim/P_dom"/>
</dbReference>